<dbReference type="PROSITE" id="PS51257">
    <property type="entry name" value="PROKAR_LIPOPROTEIN"/>
    <property type="match status" value="1"/>
</dbReference>
<accession>A0A5C2H7G2</accession>
<name>A0A5C2H7G2_9BACT</name>
<dbReference type="GO" id="GO:0030313">
    <property type="term" value="C:cell envelope"/>
    <property type="evidence" value="ECO:0007669"/>
    <property type="project" value="UniProtKB-SubCell"/>
</dbReference>
<evidence type="ECO:0000259" key="6">
    <source>
        <dbReference type="Pfam" id="PF25967"/>
    </source>
</evidence>
<protein>
    <submittedName>
        <fullName evidence="7">RND family efflux system, membrane fusion protein</fullName>
    </submittedName>
</protein>
<feature type="domain" description="Multidrug resistance protein MdtA-like beta-barrel" evidence="5">
    <location>
        <begin position="213"/>
        <end position="295"/>
    </location>
</feature>
<dbReference type="RefSeq" id="WP_130233796.1">
    <property type="nucleotide sequence ID" value="NZ_BMEF01000040.1"/>
</dbReference>
<dbReference type="GO" id="GO:0046677">
    <property type="term" value="P:response to antibiotic"/>
    <property type="evidence" value="ECO:0007669"/>
    <property type="project" value="TreeGrafter"/>
</dbReference>
<dbReference type="InterPro" id="IPR058624">
    <property type="entry name" value="MdtA-like_HH"/>
</dbReference>
<sequence>MNVHKKILTSMLLISSLFILSGCNDKKEEQKVEVKKEIPKAQVQVHTIKKETYPIWVDFSGKTEAKNSVFVTAKVAGELKEIYFKAGETVKKGQKLFKIDDRAYQTVLSQKRASLQKDRASLNLAIANVKRYKPLVEKGLAPREKLDELIANQRQLQAVVNADQASIQETQIDVDDTVIKASISGKVGKSLIDIGNNVSTSDKLVHITQSNDLYVNFNLSSKEVFLLNQYKSEKYPKVIVLPEDIDNIELGLKGKVDFIDSVTDEKTGTVAIRATVNNEKELLFPGTFVNIKLFVTDKIPVIAVHPNNLSQNQLGFFVYAVDENNKVQKRQVEVEYSNKDLAIIKSGLNAGDKVITSATNRLQENQEVVASEVANPIKK</sequence>
<dbReference type="OrthoDB" id="9772050at2"/>
<dbReference type="NCBIfam" id="TIGR01730">
    <property type="entry name" value="RND_mfp"/>
    <property type="match status" value="1"/>
</dbReference>
<reference evidence="7 8" key="2">
    <citation type="submission" date="2019-09" db="EMBL/GenBank/DDBJ databases">
        <title>Complete genome sequencing of four Arcobacter species reveals a diverse suite of mobile elements.</title>
        <authorList>
            <person name="Miller W.G."/>
            <person name="Yee E."/>
            <person name="Bono J.L."/>
        </authorList>
    </citation>
    <scope>NUCLEOTIDE SEQUENCE [LARGE SCALE GENOMIC DNA]</scope>
    <source>
        <strain evidence="7 8">LMG 26638</strain>
    </source>
</reference>
<dbReference type="KEGG" id="apai:APAC_1795"/>
<dbReference type="GO" id="GO:0022857">
    <property type="term" value="F:transmembrane transporter activity"/>
    <property type="evidence" value="ECO:0007669"/>
    <property type="project" value="InterPro"/>
</dbReference>
<dbReference type="InterPro" id="IPR058625">
    <property type="entry name" value="MdtA-like_BSH"/>
</dbReference>
<gene>
    <name evidence="7" type="ORF">APAC_1795</name>
</gene>
<feature type="domain" description="Multidrug resistance protein MdtA-like barrel-sandwich hybrid" evidence="4">
    <location>
        <begin position="68"/>
        <end position="208"/>
    </location>
</feature>
<reference evidence="7 8" key="3">
    <citation type="submission" date="2019-09" db="EMBL/GenBank/DDBJ databases">
        <title>Taxonomic note: a critical rebuttal of the proposed division of the genus Arcobacter into six genera, emended descriptions of Arcobacter anaerophilus and the genus Arcobacter, and an assessment of genus-level boundaries for Epsilonproteobacteria using in silico genomic comparator tools.</title>
        <authorList>
            <person name="On S.L.W."/>
            <person name="Miller W.G."/>
            <person name="Biggs P."/>
            <person name="Cornelius A."/>
            <person name="Vandamme P."/>
        </authorList>
    </citation>
    <scope>NUCLEOTIDE SEQUENCE [LARGE SCALE GENOMIC DNA]</scope>
    <source>
        <strain evidence="7 8">LMG 26638</strain>
    </source>
</reference>
<dbReference type="Gene3D" id="2.40.50.100">
    <property type="match status" value="1"/>
</dbReference>
<dbReference type="InterPro" id="IPR058627">
    <property type="entry name" value="MdtA-like_C"/>
</dbReference>
<dbReference type="AlphaFoldDB" id="A0A5C2H7G2"/>
<comment type="similarity">
    <text evidence="2">Belongs to the membrane fusion protein (MFP) (TC 8.A.1) family.</text>
</comment>
<reference evidence="8" key="1">
    <citation type="submission" date="2019-09" db="EMBL/GenBank/DDBJ databases">
        <title>Complete genome sequencing of four Arcobacter species reveals a diverse suite of mobile elements.</title>
        <authorList>
            <person name="On S.L.W."/>
            <person name="Miller W.G."/>
            <person name="Biggs P."/>
            <person name="Cornelius A."/>
            <person name="Vandamme P."/>
        </authorList>
    </citation>
    <scope>NUCLEOTIDE SEQUENCE [LARGE SCALE GENOMIC DNA]</scope>
    <source>
        <strain evidence="8">LMG 26638</strain>
    </source>
</reference>
<feature type="domain" description="Multidrug resistance protein MdtA-like C-terminal permuted SH3" evidence="6">
    <location>
        <begin position="311"/>
        <end position="359"/>
    </location>
</feature>
<dbReference type="PANTHER" id="PTHR30158">
    <property type="entry name" value="ACRA/E-RELATED COMPONENT OF DRUG EFFLUX TRANSPORTER"/>
    <property type="match status" value="1"/>
</dbReference>
<dbReference type="Pfam" id="PF25917">
    <property type="entry name" value="BSH_RND"/>
    <property type="match status" value="1"/>
</dbReference>
<dbReference type="EMBL" id="CP035928">
    <property type="protein sequence ID" value="QEP34877.1"/>
    <property type="molecule type" value="Genomic_DNA"/>
</dbReference>
<dbReference type="Pfam" id="PF25944">
    <property type="entry name" value="Beta-barrel_RND"/>
    <property type="match status" value="1"/>
</dbReference>
<proteinExistence type="inferred from homology"/>
<evidence type="ECO:0000313" key="7">
    <source>
        <dbReference type="EMBL" id="QEP34877.1"/>
    </source>
</evidence>
<dbReference type="Gene3D" id="2.40.30.170">
    <property type="match status" value="1"/>
</dbReference>
<dbReference type="Pfam" id="PF25876">
    <property type="entry name" value="HH_MFP_RND"/>
    <property type="match status" value="1"/>
</dbReference>
<keyword evidence="8" id="KW-1185">Reference proteome</keyword>
<evidence type="ECO:0000256" key="1">
    <source>
        <dbReference type="ARBA" id="ARBA00004196"/>
    </source>
</evidence>
<dbReference type="InterPro" id="IPR006143">
    <property type="entry name" value="RND_pump_MFP"/>
</dbReference>
<dbReference type="Proteomes" id="UP000322726">
    <property type="component" value="Chromosome"/>
</dbReference>
<evidence type="ECO:0000313" key="8">
    <source>
        <dbReference type="Proteomes" id="UP000322726"/>
    </source>
</evidence>
<organism evidence="7 8">
    <name type="scientific">Malaciobacter pacificus</name>
    <dbReference type="NCBI Taxonomy" id="1080223"/>
    <lineage>
        <taxon>Bacteria</taxon>
        <taxon>Pseudomonadati</taxon>
        <taxon>Campylobacterota</taxon>
        <taxon>Epsilonproteobacteria</taxon>
        <taxon>Campylobacterales</taxon>
        <taxon>Arcobacteraceae</taxon>
        <taxon>Malaciobacter</taxon>
    </lineage>
</organism>
<evidence type="ECO:0000256" key="2">
    <source>
        <dbReference type="ARBA" id="ARBA00009477"/>
    </source>
</evidence>
<dbReference type="Gene3D" id="1.10.287.470">
    <property type="entry name" value="Helix hairpin bin"/>
    <property type="match status" value="1"/>
</dbReference>
<dbReference type="GO" id="GO:0005886">
    <property type="term" value="C:plasma membrane"/>
    <property type="evidence" value="ECO:0007669"/>
    <property type="project" value="TreeGrafter"/>
</dbReference>
<dbReference type="InterPro" id="IPR058626">
    <property type="entry name" value="MdtA-like_b-barrel"/>
</dbReference>
<comment type="subcellular location">
    <subcellularLocation>
        <location evidence="1">Cell envelope</location>
    </subcellularLocation>
</comment>
<dbReference type="Pfam" id="PF25967">
    <property type="entry name" value="RND-MFP_C"/>
    <property type="match status" value="1"/>
</dbReference>
<evidence type="ECO:0000259" key="5">
    <source>
        <dbReference type="Pfam" id="PF25944"/>
    </source>
</evidence>
<dbReference type="Gene3D" id="2.40.420.20">
    <property type="match status" value="1"/>
</dbReference>
<evidence type="ECO:0000259" key="4">
    <source>
        <dbReference type="Pfam" id="PF25917"/>
    </source>
</evidence>
<feature type="domain" description="Multidrug resistance protein MdtA-like alpha-helical hairpin" evidence="3">
    <location>
        <begin position="109"/>
        <end position="175"/>
    </location>
</feature>
<evidence type="ECO:0000259" key="3">
    <source>
        <dbReference type="Pfam" id="PF25876"/>
    </source>
</evidence>
<dbReference type="SUPFAM" id="SSF111369">
    <property type="entry name" value="HlyD-like secretion proteins"/>
    <property type="match status" value="1"/>
</dbReference>